<evidence type="ECO:0000313" key="3">
    <source>
        <dbReference type="Proteomes" id="UP000007963"/>
    </source>
</evidence>
<dbReference type="Gene3D" id="3.30.429.10">
    <property type="entry name" value="Macrophage Migration Inhibitory Factor"/>
    <property type="match status" value="1"/>
</dbReference>
<feature type="domain" description="Tautomerase cis-CaaD-like" evidence="1">
    <location>
        <begin position="1"/>
        <end position="140"/>
    </location>
</feature>
<sequence length="165" mass="19071">MPLWLIFHTPNTFEDVGSKQALVEDVTKIYTNFGLPPFYVVVNFIRLSGEDVWVGGERRTARPFVRIMIDHIAVRLENDDSMYKRTADAINNALKPHLVDKGYDWEFHVDETERRLWRINGLIPPPFKSDDERKWAKENKASPYDGAHSHLFGNIALPALKAMAY</sequence>
<dbReference type="OrthoDB" id="2129288at2759"/>
<gene>
    <name evidence="2" type="ORF">ATEG_07702</name>
</gene>
<proteinExistence type="predicted"/>
<dbReference type="AlphaFoldDB" id="Q0CF32"/>
<evidence type="ECO:0000259" key="1">
    <source>
        <dbReference type="Pfam" id="PF14832"/>
    </source>
</evidence>
<dbReference type="EMBL" id="CH476604">
    <property type="protein sequence ID" value="EAU31964.1"/>
    <property type="molecule type" value="Genomic_DNA"/>
</dbReference>
<protein>
    <recommendedName>
        <fullName evidence="1">Tautomerase cis-CaaD-like domain-containing protein</fullName>
    </recommendedName>
</protein>
<accession>Q0CF32</accession>
<dbReference type="eggNOG" id="ENOG502SN9D">
    <property type="taxonomic scope" value="Eukaryota"/>
</dbReference>
<evidence type="ECO:0000313" key="2">
    <source>
        <dbReference type="EMBL" id="EAU31964.1"/>
    </source>
</evidence>
<name>Q0CF32_ASPTN</name>
<reference evidence="3" key="1">
    <citation type="submission" date="2005-09" db="EMBL/GenBank/DDBJ databases">
        <title>Annotation of the Aspergillus terreus NIH2624 genome.</title>
        <authorList>
            <person name="Birren B.W."/>
            <person name="Lander E.S."/>
            <person name="Galagan J.E."/>
            <person name="Nusbaum C."/>
            <person name="Devon K."/>
            <person name="Henn M."/>
            <person name="Ma L.-J."/>
            <person name="Jaffe D.B."/>
            <person name="Butler J."/>
            <person name="Alvarez P."/>
            <person name="Gnerre S."/>
            <person name="Grabherr M."/>
            <person name="Kleber M."/>
            <person name="Mauceli E.W."/>
            <person name="Brockman W."/>
            <person name="Rounsley S."/>
            <person name="Young S.K."/>
            <person name="LaButti K."/>
            <person name="Pushparaj V."/>
            <person name="DeCaprio D."/>
            <person name="Crawford M."/>
            <person name="Koehrsen M."/>
            <person name="Engels R."/>
            <person name="Montgomery P."/>
            <person name="Pearson M."/>
            <person name="Howarth C."/>
            <person name="Larson L."/>
            <person name="Luoma S."/>
            <person name="White J."/>
            <person name="Alvarado L."/>
            <person name="Kodira C.D."/>
            <person name="Zeng Q."/>
            <person name="Oleary S."/>
            <person name="Yandava C."/>
            <person name="Denning D.W."/>
            <person name="Nierman W.C."/>
            <person name="Milne T."/>
            <person name="Madden K."/>
        </authorList>
    </citation>
    <scope>NUCLEOTIDE SEQUENCE [LARGE SCALE GENOMIC DNA]</scope>
    <source>
        <strain evidence="3">NIH 2624 / FGSC A1156</strain>
    </source>
</reference>
<dbReference type="HOGENOM" id="CLU_113367_0_0_1"/>
<dbReference type="GeneID" id="4322642"/>
<dbReference type="RefSeq" id="XP_001216323.1">
    <property type="nucleotide sequence ID" value="XM_001216323.1"/>
</dbReference>
<dbReference type="Proteomes" id="UP000007963">
    <property type="component" value="Unassembled WGS sequence"/>
</dbReference>
<dbReference type="InterPro" id="IPR028116">
    <property type="entry name" value="Cis-CaaD-like"/>
</dbReference>
<dbReference type="VEuPathDB" id="FungiDB:ATEG_07702"/>
<dbReference type="InterPro" id="IPR014347">
    <property type="entry name" value="Tautomerase/MIF_sf"/>
</dbReference>
<dbReference type="Pfam" id="PF14832">
    <property type="entry name" value="Tautomerase_3"/>
    <property type="match status" value="1"/>
</dbReference>
<dbReference type="OMA" id="MPLWLIY"/>
<organism evidence="2 3">
    <name type="scientific">Aspergillus terreus (strain NIH 2624 / FGSC A1156)</name>
    <dbReference type="NCBI Taxonomy" id="341663"/>
    <lineage>
        <taxon>Eukaryota</taxon>
        <taxon>Fungi</taxon>
        <taxon>Dikarya</taxon>
        <taxon>Ascomycota</taxon>
        <taxon>Pezizomycotina</taxon>
        <taxon>Eurotiomycetes</taxon>
        <taxon>Eurotiomycetidae</taxon>
        <taxon>Eurotiales</taxon>
        <taxon>Aspergillaceae</taxon>
        <taxon>Aspergillus</taxon>
        <taxon>Aspergillus subgen. Circumdati</taxon>
    </lineage>
</organism>